<dbReference type="PANTHER" id="PTHR30293">
    <property type="entry name" value="TRANSCRIPTIONAL REGULATORY PROTEIN NAC-RELATED"/>
    <property type="match status" value="1"/>
</dbReference>
<name>N1MVM2_9SPHN</name>
<proteinExistence type="predicted"/>
<dbReference type="EMBL" id="CAVK010000212">
    <property type="protein sequence ID" value="CCW19627.1"/>
    <property type="molecule type" value="Genomic_DNA"/>
</dbReference>
<evidence type="ECO:0000313" key="4">
    <source>
        <dbReference type="Proteomes" id="UP000013201"/>
    </source>
</evidence>
<feature type="domain" description="LysR substrate-binding" evidence="2">
    <location>
        <begin position="31"/>
        <end position="235"/>
    </location>
</feature>
<dbReference type="Pfam" id="PF03466">
    <property type="entry name" value="LysR_substrate"/>
    <property type="match status" value="1"/>
</dbReference>
<keyword evidence="1" id="KW-0010">Activator</keyword>
<accession>N1MVM2</accession>
<dbReference type="Proteomes" id="UP000013201">
    <property type="component" value="Unassembled WGS sequence"/>
</dbReference>
<reference evidence="3 4" key="1">
    <citation type="submission" date="2013-03" db="EMBL/GenBank/DDBJ databases">
        <authorList>
            <person name="Le V."/>
        </authorList>
    </citation>
    <scope>NUCLEOTIDE SEQUENCE [LARGE SCALE GENOMIC DNA]</scope>
    <source>
        <strain evidence="3 4">BiD32</strain>
    </source>
</reference>
<evidence type="ECO:0000256" key="1">
    <source>
        <dbReference type="ARBA" id="ARBA00023159"/>
    </source>
</evidence>
<evidence type="ECO:0000313" key="3">
    <source>
        <dbReference type="EMBL" id="CCW19627.1"/>
    </source>
</evidence>
<dbReference type="AlphaFoldDB" id="N1MVM2"/>
<keyword evidence="4" id="KW-1185">Reference proteome</keyword>
<gene>
    <name evidence="3" type="ORF">EBBID32_39960</name>
</gene>
<sequence length="257" mass="28067">MTSAGEELRSRLLGPLRQIELVVEDIRSLSDEVTGNIAIGVPPTVSHVLAGALAKRVVNQAPNVSLRVVEGYAAHLIDWLQRGEIDVAILYGPAADLQLKTEDLLIEEICLVGSAESDLSPSRSVRFKDLAALPLILPSRPHGLRVVADNAAVKAKVKLSVRFQADSFVLMKELVESDLGYSMMPYSAIVREAEAGRLRWAPIVEPTVNRQLVLGTHPGTTSRTAKTLAKMVRREIADQVNIGRWSARLLFDPHSSE</sequence>
<dbReference type="SUPFAM" id="SSF53850">
    <property type="entry name" value="Periplasmic binding protein-like II"/>
    <property type="match status" value="1"/>
</dbReference>
<dbReference type="InterPro" id="IPR005119">
    <property type="entry name" value="LysR_subst-bd"/>
</dbReference>
<dbReference type="Gene3D" id="3.40.190.290">
    <property type="match status" value="1"/>
</dbReference>
<dbReference type="PANTHER" id="PTHR30293:SF0">
    <property type="entry name" value="NITROGEN ASSIMILATION REGULATORY PROTEIN NAC"/>
    <property type="match status" value="1"/>
</dbReference>
<organism evidence="3 4">
    <name type="scientific">Sphingobium indicum BiD32</name>
    <dbReference type="NCBI Taxonomy" id="1301087"/>
    <lineage>
        <taxon>Bacteria</taxon>
        <taxon>Pseudomonadati</taxon>
        <taxon>Pseudomonadota</taxon>
        <taxon>Alphaproteobacteria</taxon>
        <taxon>Sphingomonadales</taxon>
        <taxon>Sphingomonadaceae</taxon>
        <taxon>Sphingobium</taxon>
    </lineage>
</organism>
<protein>
    <recommendedName>
        <fullName evidence="2">LysR substrate-binding domain-containing protein</fullName>
    </recommendedName>
</protein>
<dbReference type="GO" id="GO:0003700">
    <property type="term" value="F:DNA-binding transcription factor activity"/>
    <property type="evidence" value="ECO:0007669"/>
    <property type="project" value="TreeGrafter"/>
</dbReference>
<dbReference type="GO" id="GO:2000142">
    <property type="term" value="P:regulation of DNA-templated transcription initiation"/>
    <property type="evidence" value="ECO:0007669"/>
    <property type="project" value="TreeGrafter"/>
</dbReference>
<comment type="caution">
    <text evidence="3">The sequence shown here is derived from an EMBL/GenBank/DDBJ whole genome shotgun (WGS) entry which is preliminary data.</text>
</comment>
<reference evidence="4" key="2">
    <citation type="submission" date="2013-04" db="EMBL/GenBank/DDBJ databases">
        <title>Bisphenol A degrading Sphingobium sp. strain BiD32.</title>
        <authorList>
            <person name="Nielsen J.L."/>
            <person name="Zhou N.A."/>
            <person name="Kjeldal H."/>
        </authorList>
    </citation>
    <scope>NUCLEOTIDE SEQUENCE [LARGE SCALE GENOMIC DNA]</scope>
    <source>
        <strain evidence="4">BiD32</strain>
    </source>
</reference>
<evidence type="ECO:0000259" key="2">
    <source>
        <dbReference type="Pfam" id="PF03466"/>
    </source>
</evidence>